<sequence length="216" mass="24421">MLRLASKITRLTLESKNKQVTQAKKMIGQADASKKSIKTEIIGCTVILQCINNDGAAVELQEKNSSQHVMKKMFDKFQDLKTWHEWSSPLHSKAYFHNNQKTNTLSIGTKFSQDLNLGFPIGSKTSHECITGLISSEEQCTIQWSKEEGGLASCHIWSFDCLSSTQLQITNVEVFHGIPMVLVRPLVSKKWNQLFEQSLEGFLKEFNVVTNQVEVE</sequence>
<keyword evidence="2" id="KW-1185">Reference proteome</keyword>
<protein>
    <recommendedName>
        <fullName evidence="3">Coenzyme Q-binding protein COQ10 START domain-containing protein</fullName>
    </recommendedName>
</protein>
<dbReference type="VEuPathDB" id="AmoebaDB:NF0107850"/>
<reference evidence="1 2" key="1">
    <citation type="journal article" date="2019" name="Sci. Rep.">
        <title>Nanopore sequencing improves the draft genome of the human pathogenic amoeba Naegleria fowleri.</title>
        <authorList>
            <person name="Liechti N."/>
            <person name="Schurch N."/>
            <person name="Bruggmann R."/>
            <person name="Wittwer M."/>
        </authorList>
    </citation>
    <scope>NUCLEOTIDE SEQUENCE [LARGE SCALE GENOMIC DNA]</scope>
    <source>
        <strain evidence="1 2">ATCC 30894</strain>
    </source>
</reference>
<dbReference type="OrthoDB" id="10323990at2759"/>
<comment type="caution">
    <text evidence="1">The sequence shown here is derived from an EMBL/GenBank/DDBJ whole genome shotgun (WGS) entry which is preliminary data.</text>
</comment>
<organism evidence="1 2">
    <name type="scientific">Naegleria fowleri</name>
    <name type="common">Brain eating amoeba</name>
    <dbReference type="NCBI Taxonomy" id="5763"/>
    <lineage>
        <taxon>Eukaryota</taxon>
        <taxon>Discoba</taxon>
        <taxon>Heterolobosea</taxon>
        <taxon>Tetramitia</taxon>
        <taxon>Eutetramitia</taxon>
        <taxon>Vahlkampfiidae</taxon>
        <taxon>Naegleria</taxon>
    </lineage>
</organism>
<gene>
    <name evidence="1" type="ORF">FDP41_000749</name>
</gene>
<name>A0A6A5CH65_NAEFO</name>
<proteinExistence type="predicted"/>
<dbReference type="VEuPathDB" id="AmoebaDB:NfTy_031620"/>
<dbReference type="Gene3D" id="3.30.530.20">
    <property type="match status" value="1"/>
</dbReference>
<dbReference type="InterPro" id="IPR023393">
    <property type="entry name" value="START-like_dom_sf"/>
</dbReference>
<dbReference type="OMA" id="SHECITG"/>
<evidence type="ECO:0008006" key="3">
    <source>
        <dbReference type="Google" id="ProtNLM"/>
    </source>
</evidence>
<dbReference type="VEuPathDB" id="AmoebaDB:FDP41_000749"/>
<dbReference type="AlphaFoldDB" id="A0A6A5CH65"/>
<dbReference type="Proteomes" id="UP000444721">
    <property type="component" value="Unassembled WGS sequence"/>
</dbReference>
<accession>A0A6A5CH65</accession>
<evidence type="ECO:0000313" key="1">
    <source>
        <dbReference type="EMBL" id="KAF0984850.1"/>
    </source>
</evidence>
<dbReference type="GeneID" id="68107967"/>
<dbReference type="RefSeq" id="XP_044569563.1">
    <property type="nucleotide sequence ID" value="XM_044711240.1"/>
</dbReference>
<evidence type="ECO:0000313" key="2">
    <source>
        <dbReference type="Proteomes" id="UP000444721"/>
    </source>
</evidence>
<dbReference type="EMBL" id="VFQX01000002">
    <property type="protein sequence ID" value="KAF0984850.1"/>
    <property type="molecule type" value="Genomic_DNA"/>
</dbReference>